<sequence>MLPVARGRTLVLYTYGGSDPEYPENFRFFVQEAIRDGDNCDYIIVLQEGEGVAPLDPLPELPPNARYLRHPNSCFDFGTIGWVLDTEITAAQLDTYEYFVWLNPSVRGPFLPAYVRGLMHWTEPFVSRLSPTVKLVGCSINCVGIGGEIPPSGPPIHVQTYVAATDRQGLDVLLATGTVFKCWPTMRSVVEHSELGASAAIFAAGYTVDSLMFRYQGVDWRDPAVRATACNNGRNPVNGPDWNDGIFVHPMETLFTKAVATALRGQAALALGRSMRTYEKWLVVEAAAVGYAVYMATLRLAQRISPMFSGYRSLPKEQQLEWDGRAPSTLHAVAITAATTWLFMVSPVFSEDHMGDVAFVLRTSPLSDAALGFSLGYFLTDLLLLVVHYPAFGGPEMAVHHVAALVSVAAAAFQGQAHAYTLALLATECTTPFVNLRWILDKGGWKDHPVYTANGVALLLSWMVARVLLFGKFFRHVVDHHHEFVLITPLSRWLIYTVPITLFCLNVFWFYKILMGALKLFLKPKGGKAKRATQAAPRPAGPEAAAALAAEGKKEL</sequence>
<feature type="domain" description="TLC" evidence="7">
    <location>
        <begin position="317"/>
        <end position="522"/>
    </location>
</feature>
<proteinExistence type="predicted"/>
<evidence type="ECO:0000256" key="4">
    <source>
        <dbReference type="ARBA" id="ARBA00023136"/>
    </source>
</evidence>
<feature type="transmembrane region" description="Helical" evidence="6">
    <location>
        <begin position="451"/>
        <end position="473"/>
    </location>
</feature>
<dbReference type="EMBL" id="LHPG02000001">
    <property type="protein sequence ID" value="PRW61343.1"/>
    <property type="molecule type" value="Genomic_DNA"/>
</dbReference>
<evidence type="ECO:0000313" key="9">
    <source>
        <dbReference type="Proteomes" id="UP000239899"/>
    </source>
</evidence>
<dbReference type="GO" id="GO:0005783">
    <property type="term" value="C:endoplasmic reticulum"/>
    <property type="evidence" value="ECO:0007669"/>
    <property type="project" value="TreeGrafter"/>
</dbReference>
<dbReference type="Pfam" id="PF03798">
    <property type="entry name" value="TRAM_LAG1_CLN8"/>
    <property type="match status" value="1"/>
</dbReference>
<dbReference type="PROSITE" id="PS50922">
    <property type="entry name" value="TLC"/>
    <property type="match status" value="1"/>
</dbReference>
<dbReference type="AlphaFoldDB" id="A0A2P6U4U3"/>
<dbReference type="PANTHER" id="PTHR13439">
    <property type="entry name" value="CT120 PROTEIN"/>
    <property type="match status" value="1"/>
</dbReference>
<keyword evidence="4 5" id="KW-0472">Membrane</keyword>
<dbReference type="GO" id="GO:0016020">
    <property type="term" value="C:membrane"/>
    <property type="evidence" value="ECO:0007669"/>
    <property type="project" value="UniProtKB-SubCell"/>
</dbReference>
<protein>
    <submittedName>
        <fullName evidence="8">Transmembrane 56-B-like</fullName>
    </submittedName>
</protein>
<feature type="transmembrane region" description="Helical" evidence="6">
    <location>
        <begin position="369"/>
        <end position="390"/>
    </location>
</feature>
<accession>A0A2P6U4U3</accession>
<feature type="transmembrane region" description="Helical" evidence="6">
    <location>
        <begin position="281"/>
        <end position="301"/>
    </location>
</feature>
<feature type="transmembrane region" description="Helical" evidence="6">
    <location>
        <begin position="493"/>
        <end position="522"/>
    </location>
</feature>
<evidence type="ECO:0000256" key="2">
    <source>
        <dbReference type="ARBA" id="ARBA00022692"/>
    </source>
</evidence>
<keyword evidence="9" id="KW-1185">Reference proteome</keyword>
<organism evidence="8 9">
    <name type="scientific">Chlorella sorokiniana</name>
    <name type="common">Freshwater green alga</name>
    <dbReference type="NCBI Taxonomy" id="3076"/>
    <lineage>
        <taxon>Eukaryota</taxon>
        <taxon>Viridiplantae</taxon>
        <taxon>Chlorophyta</taxon>
        <taxon>core chlorophytes</taxon>
        <taxon>Trebouxiophyceae</taxon>
        <taxon>Chlorellales</taxon>
        <taxon>Chlorellaceae</taxon>
        <taxon>Chlorella clade</taxon>
        <taxon>Chlorella</taxon>
    </lineage>
</organism>
<evidence type="ECO:0000259" key="7">
    <source>
        <dbReference type="PROSITE" id="PS50922"/>
    </source>
</evidence>
<dbReference type="PANTHER" id="PTHR13439:SF0">
    <property type="entry name" value="TOPOISOMERASE I DAMAGE AFFECTED PROTEIN 4"/>
    <property type="match status" value="1"/>
</dbReference>
<dbReference type="Proteomes" id="UP000239899">
    <property type="component" value="Unassembled WGS sequence"/>
</dbReference>
<evidence type="ECO:0000256" key="5">
    <source>
        <dbReference type="PROSITE-ProRule" id="PRU00205"/>
    </source>
</evidence>
<comment type="subcellular location">
    <subcellularLocation>
        <location evidence="1">Membrane</location>
        <topology evidence="1">Multi-pass membrane protein</topology>
    </subcellularLocation>
</comment>
<gene>
    <name evidence="8" type="ORF">C2E21_0397</name>
</gene>
<dbReference type="OrthoDB" id="511757at2759"/>
<dbReference type="InterPro" id="IPR006634">
    <property type="entry name" value="TLC-dom"/>
</dbReference>
<comment type="caution">
    <text evidence="8">The sequence shown here is derived from an EMBL/GenBank/DDBJ whole genome shotgun (WGS) entry which is preliminary data.</text>
</comment>
<reference evidence="8 9" key="1">
    <citation type="journal article" date="2018" name="Plant J.">
        <title>Genome sequences of Chlorella sorokiniana UTEX 1602 and Micractinium conductrix SAG 241.80: implications to maltose excretion by a green alga.</title>
        <authorList>
            <person name="Arriola M.B."/>
            <person name="Velmurugan N."/>
            <person name="Zhang Y."/>
            <person name="Plunkett M.H."/>
            <person name="Hondzo H."/>
            <person name="Barney B.M."/>
        </authorList>
    </citation>
    <scope>NUCLEOTIDE SEQUENCE [LARGE SCALE GENOMIC DNA]</scope>
    <source>
        <strain evidence="9">UTEX 1602</strain>
    </source>
</reference>
<keyword evidence="3 6" id="KW-1133">Transmembrane helix</keyword>
<dbReference type="InterPro" id="IPR050846">
    <property type="entry name" value="TLCD"/>
</dbReference>
<evidence type="ECO:0000256" key="1">
    <source>
        <dbReference type="ARBA" id="ARBA00004141"/>
    </source>
</evidence>
<feature type="transmembrane region" description="Helical" evidence="6">
    <location>
        <begin position="329"/>
        <end position="349"/>
    </location>
</feature>
<name>A0A2P6U4U3_CHLSO</name>
<dbReference type="SMART" id="SM00724">
    <property type="entry name" value="TLC"/>
    <property type="match status" value="1"/>
</dbReference>
<keyword evidence="2 5" id="KW-0812">Transmembrane</keyword>
<evidence type="ECO:0000256" key="6">
    <source>
        <dbReference type="SAM" id="Phobius"/>
    </source>
</evidence>
<dbReference type="GO" id="GO:0055088">
    <property type="term" value="P:lipid homeostasis"/>
    <property type="evidence" value="ECO:0007669"/>
    <property type="project" value="TreeGrafter"/>
</dbReference>
<evidence type="ECO:0000256" key="3">
    <source>
        <dbReference type="ARBA" id="ARBA00022989"/>
    </source>
</evidence>
<evidence type="ECO:0000313" key="8">
    <source>
        <dbReference type="EMBL" id="PRW61343.1"/>
    </source>
</evidence>